<feature type="domain" description="Cadherin" evidence="14">
    <location>
        <begin position="1501"/>
        <end position="1604"/>
    </location>
</feature>
<dbReference type="FunFam" id="2.60.40.60:FF:000020">
    <property type="entry name" value="Dachsous cadherin-related 1b"/>
    <property type="match status" value="9"/>
</dbReference>
<feature type="domain" description="Cadherin" evidence="14">
    <location>
        <begin position="2120"/>
        <end position="2224"/>
    </location>
</feature>
<proteinExistence type="predicted"/>
<evidence type="ECO:0000313" key="16">
    <source>
        <dbReference type="Proteomes" id="UP000593565"/>
    </source>
</evidence>
<evidence type="ECO:0000256" key="2">
    <source>
        <dbReference type="ARBA" id="ARBA00022475"/>
    </source>
</evidence>
<feature type="domain" description="Cadherin" evidence="14">
    <location>
        <begin position="447"/>
        <end position="549"/>
    </location>
</feature>
<feature type="domain" description="Cadherin" evidence="14">
    <location>
        <begin position="1082"/>
        <end position="1184"/>
    </location>
</feature>
<dbReference type="PANTHER" id="PTHR24027">
    <property type="entry name" value="CADHERIN-23"/>
    <property type="match status" value="1"/>
</dbReference>
<keyword evidence="5" id="KW-0677">Repeat</keyword>
<feature type="domain" description="Cadherin" evidence="14">
    <location>
        <begin position="764"/>
        <end position="866"/>
    </location>
</feature>
<dbReference type="GO" id="GO:0016339">
    <property type="term" value="P:calcium-dependent cell-cell adhesion via plasma membrane cell adhesion molecules"/>
    <property type="evidence" value="ECO:0007669"/>
    <property type="project" value="TreeGrafter"/>
</dbReference>
<dbReference type="GO" id="GO:0016477">
    <property type="term" value="P:cell migration"/>
    <property type="evidence" value="ECO:0007669"/>
    <property type="project" value="TreeGrafter"/>
</dbReference>
<feature type="domain" description="Cadherin" evidence="14">
    <location>
        <begin position="2766"/>
        <end position="2876"/>
    </location>
</feature>
<evidence type="ECO:0000256" key="3">
    <source>
        <dbReference type="ARBA" id="ARBA00022692"/>
    </source>
</evidence>
<reference evidence="15 16" key="1">
    <citation type="submission" date="2020-02" db="EMBL/GenBank/DDBJ databases">
        <title>A chromosome-scale genome assembly of the black bullhead catfish (Ameiurus melas).</title>
        <authorList>
            <person name="Wen M."/>
            <person name="Zham M."/>
            <person name="Cabau C."/>
            <person name="Klopp C."/>
            <person name="Donnadieu C."/>
            <person name="Roques C."/>
            <person name="Bouchez O."/>
            <person name="Lampietro C."/>
            <person name="Jouanno E."/>
            <person name="Herpin A."/>
            <person name="Louis A."/>
            <person name="Berthelot C."/>
            <person name="Parey E."/>
            <person name="Roest-Crollius H."/>
            <person name="Braasch I."/>
            <person name="Postlethwait J."/>
            <person name="Robinson-Rechavi M."/>
            <person name="Echchiki A."/>
            <person name="Begum T."/>
            <person name="Montfort J."/>
            <person name="Schartl M."/>
            <person name="Bobe J."/>
            <person name="Guiguen Y."/>
        </authorList>
    </citation>
    <scope>NUCLEOTIDE SEQUENCE [LARGE SCALE GENOMIC DNA]</scope>
    <source>
        <strain evidence="15">M_S1</strain>
        <tissue evidence="15">Blood</tissue>
    </source>
</reference>
<keyword evidence="6 11" id="KW-0106">Calcium</keyword>
<comment type="caution">
    <text evidence="15">The sequence shown here is derived from an EMBL/GenBank/DDBJ whole genome shotgun (WGS) entry which is preliminary data.</text>
</comment>
<dbReference type="GO" id="GO:0007156">
    <property type="term" value="P:homophilic cell adhesion via plasma membrane adhesion molecules"/>
    <property type="evidence" value="ECO:0007669"/>
    <property type="project" value="InterPro"/>
</dbReference>
<dbReference type="InterPro" id="IPR020894">
    <property type="entry name" value="Cadherin_CS"/>
</dbReference>
<dbReference type="FunFam" id="2.60.40.60:FF:000263">
    <property type="entry name" value="LOW QUALITY PROTEIN: protocadherin-23"/>
    <property type="match status" value="1"/>
</dbReference>
<name>A0A7J5ZLP5_AMEME</name>
<feature type="domain" description="Cadherin" evidence="14">
    <location>
        <begin position="230"/>
        <end position="336"/>
    </location>
</feature>
<dbReference type="InterPro" id="IPR002126">
    <property type="entry name" value="Cadherin-like_dom"/>
</dbReference>
<dbReference type="SMART" id="SM00112">
    <property type="entry name" value="CA"/>
    <property type="match status" value="27"/>
</dbReference>
<dbReference type="GO" id="GO:0000902">
    <property type="term" value="P:cell morphogenesis"/>
    <property type="evidence" value="ECO:0007669"/>
    <property type="project" value="TreeGrafter"/>
</dbReference>
<dbReference type="InterPro" id="IPR039808">
    <property type="entry name" value="Cadherin"/>
</dbReference>
<keyword evidence="4 13" id="KW-0732">Signal</keyword>
<gene>
    <name evidence="15" type="ORF">AMELA_G00272680</name>
</gene>
<dbReference type="SUPFAM" id="SSF49313">
    <property type="entry name" value="Cadherin-like"/>
    <property type="match status" value="27"/>
</dbReference>
<feature type="domain" description="Cadherin" evidence="14">
    <location>
        <begin position="2017"/>
        <end position="2119"/>
    </location>
</feature>
<dbReference type="GO" id="GO:0008013">
    <property type="term" value="F:beta-catenin binding"/>
    <property type="evidence" value="ECO:0007669"/>
    <property type="project" value="TreeGrafter"/>
</dbReference>
<evidence type="ECO:0000256" key="10">
    <source>
        <dbReference type="ARBA" id="ARBA00023180"/>
    </source>
</evidence>
<feature type="domain" description="Cadherin" evidence="14">
    <location>
        <begin position="125"/>
        <end position="229"/>
    </location>
</feature>
<dbReference type="PROSITE" id="PS00232">
    <property type="entry name" value="CADHERIN_1"/>
    <property type="match status" value="12"/>
</dbReference>
<dbReference type="GO" id="GO:0007043">
    <property type="term" value="P:cell-cell junction assembly"/>
    <property type="evidence" value="ECO:0007669"/>
    <property type="project" value="TreeGrafter"/>
</dbReference>
<feature type="chain" id="PRO_5029733270" description="Cadherin domain-containing protein" evidence="13">
    <location>
        <begin position="25"/>
        <end position="3206"/>
    </location>
</feature>
<feature type="domain" description="Cadherin" evidence="14">
    <location>
        <begin position="341"/>
        <end position="446"/>
    </location>
</feature>
<keyword evidence="2" id="KW-1003">Cell membrane</keyword>
<keyword evidence="9 12" id="KW-0472">Membrane</keyword>
<feature type="domain" description="Cadherin" evidence="14">
    <location>
        <begin position="972"/>
        <end position="1081"/>
    </location>
</feature>
<feature type="domain" description="Cadherin" evidence="14">
    <location>
        <begin position="1605"/>
        <end position="1709"/>
    </location>
</feature>
<dbReference type="FunFam" id="2.60.40.60:FF:000116">
    <property type="entry name" value="Dachsous cadherin-related 2"/>
    <property type="match status" value="1"/>
</dbReference>
<dbReference type="Pfam" id="PF00028">
    <property type="entry name" value="Cadherin"/>
    <property type="match status" value="26"/>
</dbReference>
<evidence type="ECO:0000313" key="15">
    <source>
        <dbReference type="EMBL" id="KAF4071390.1"/>
    </source>
</evidence>
<dbReference type="FunFam" id="2.60.40.60:FF:000092">
    <property type="entry name" value="Protocadherin 8"/>
    <property type="match status" value="1"/>
</dbReference>
<protein>
    <recommendedName>
        <fullName evidence="14">Cadherin domain-containing protein</fullName>
    </recommendedName>
</protein>
<evidence type="ECO:0000256" key="8">
    <source>
        <dbReference type="ARBA" id="ARBA00022989"/>
    </source>
</evidence>
<dbReference type="FunFam" id="2.60.40.60:FF:000007">
    <property type="entry name" value="Protocadherin alpha 2"/>
    <property type="match status" value="1"/>
</dbReference>
<feature type="domain" description="Cadherin" evidence="14">
    <location>
        <begin position="2224"/>
        <end position="2324"/>
    </location>
</feature>
<feature type="domain" description="Cadherin" evidence="14">
    <location>
        <begin position="1812"/>
        <end position="1916"/>
    </location>
</feature>
<accession>A0A7J5ZLP5</accession>
<dbReference type="InterPro" id="IPR015919">
    <property type="entry name" value="Cadherin-like_sf"/>
</dbReference>
<keyword evidence="16" id="KW-1185">Reference proteome</keyword>
<dbReference type="GO" id="GO:0007163">
    <property type="term" value="P:establishment or maintenance of cell polarity"/>
    <property type="evidence" value="ECO:0007669"/>
    <property type="project" value="UniProtKB-ARBA"/>
</dbReference>
<dbReference type="FunFam" id="2.60.40.60:FF:000104">
    <property type="entry name" value="cadherin-23 isoform X1"/>
    <property type="match status" value="2"/>
</dbReference>
<keyword evidence="10" id="KW-0325">Glycoprotein</keyword>
<dbReference type="FunFam" id="2.60.40.60:FF:000102">
    <property type="entry name" value="Dachsous cadherin-related 1b"/>
    <property type="match status" value="1"/>
</dbReference>
<evidence type="ECO:0000256" key="11">
    <source>
        <dbReference type="PROSITE-ProRule" id="PRU00043"/>
    </source>
</evidence>
<dbReference type="GO" id="GO:0005509">
    <property type="term" value="F:calcium ion binding"/>
    <property type="evidence" value="ECO:0007669"/>
    <property type="project" value="UniProtKB-UniRule"/>
</dbReference>
<dbReference type="FunFam" id="2.60.40.60:FF:000140">
    <property type="entry name" value="Dachsous cadherin-related 1"/>
    <property type="match status" value="1"/>
</dbReference>
<keyword evidence="7" id="KW-0130">Cell adhesion</keyword>
<evidence type="ECO:0000256" key="13">
    <source>
        <dbReference type="SAM" id="SignalP"/>
    </source>
</evidence>
<feature type="domain" description="Cadherin" evidence="14">
    <location>
        <begin position="1395"/>
        <end position="1501"/>
    </location>
</feature>
<dbReference type="GO" id="GO:0034332">
    <property type="term" value="P:adherens junction organization"/>
    <property type="evidence" value="ECO:0007669"/>
    <property type="project" value="TreeGrafter"/>
</dbReference>
<feature type="domain" description="Cadherin" evidence="14">
    <location>
        <begin position="2653"/>
        <end position="2765"/>
    </location>
</feature>
<evidence type="ECO:0000259" key="14">
    <source>
        <dbReference type="PROSITE" id="PS50268"/>
    </source>
</evidence>
<feature type="domain" description="Cadherin" evidence="14">
    <location>
        <begin position="25"/>
        <end position="124"/>
    </location>
</feature>
<evidence type="ECO:0000256" key="4">
    <source>
        <dbReference type="ARBA" id="ARBA00022729"/>
    </source>
</evidence>
<feature type="domain" description="Cadherin" evidence="14">
    <location>
        <begin position="2546"/>
        <end position="2652"/>
    </location>
</feature>
<evidence type="ECO:0000256" key="1">
    <source>
        <dbReference type="ARBA" id="ARBA00004251"/>
    </source>
</evidence>
<evidence type="ECO:0000256" key="9">
    <source>
        <dbReference type="ARBA" id="ARBA00023136"/>
    </source>
</evidence>
<dbReference type="FunFam" id="2.60.40.60:FF:000226">
    <property type="entry name" value="Dachsous, isoform B"/>
    <property type="match status" value="1"/>
</dbReference>
<comment type="subcellular location">
    <subcellularLocation>
        <location evidence="1">Cell membrane</location>
        <topology evidence="1">Single-pass type I membrane protein</topology>
    </subcellularLocation>
</comment>
<sequence length="3206" mass="351723">MEHCVRILLQFLITLLLLCVKSWAQVYNLSVSVEEGLPVGTIVGDVRATFPPGVQSSGFFISESTDSDVFRDLKVDTETGVISTSAVLDREHRDRYEFSMTCLTRQVIRVQVEVKDANDHTPVFLEGIVMLNMSEWTPTGTTFHLDAAEDRDEGTFGVQGYRILESSTDGVFKLDAQSLDLVLVKELDRETVDLYNLTIEAFDGGVPPKSGYLQVNVNVLDENDNHPVFNQTDYQAFIWENAPFLTSVCQVNAHDLDLDSNGLVTYGIDQLLSSSDEFFTIDENTGVLRVNKILDYESRSSFELVVTAQDHGSPPKSSSTFVEIRILDVNDNSPNISVVFLSESGEPELSEGAGYGDYVARIAISDPDLGEPNKVSVLLEGGEMKFSLKSVDEFVYALCVDGALDREEKDQYKLTVIASDFGSPPLRSERTFVLRISDVNDNAPIFEQKLYQSNVFEDAPVGSSVIQVKAHDDDEDSGISYSILQSDRSFLVNIDPLTGIISTAAGLDRERESDLVFLVVAVDAGFPPLTSTATVSISVEDVNDNGPVFQQQVYTTTIREHLAIGSCFIQVTAEDADGGEFRTVRYDFSDAFNTEDTHKLFHINGVTGEICVSHDIDRDAGLVNFDLLVKAEDQGGFSSQTYLHIDVDDVNDNAPVFHPEKYKTNISRNTQPGAEILTVFATDRDSDNYGRVSYELLPGDHASFFSVNESSGTLSVSSTLSELRTSTTVRLTVSAHDGVGVASLKPADIIINILNVDHAPALFQMSLYSFSVSEDSPRGTSVGKVQVVKPHDLVDARVYRISSGDPEGFFSLDSQSGVIYTNIPLDHESLPSAHLTVQAHTGTPPIYSTTHVHIIITDINDNPPVFPMTFDLITIPQKALPGTMLYVAHAHDSDSASNGQIRYSLHPESQLFTIHPHFGTLTLKSSVTEDTPQRYELNVVAEDEGTPSLSSSMNLTVQLDSSTNTKDVLAFETLIYQVEIGENAQSGTRVIQVRAHGIKSQPGSRSPRILSYSMEPVSTMLPFLIQPDSGWIFVARSLDYESERAYRFRIRATAQDGDEEMSASATVFISVQDENDNPPVFSRDRYFFSVPESLNPHGLMGKLSATDRDSGKNGQFSYILLSDTKHFRINSKTGELLNWVALDREHRPHHTLRVLVTDHGHPRLNSTTTVHVTVTDINDNPPQFTHQELTVQVCSDLPVRSVITSMYAQDPDAGENGTVTFSLREAFPVDDGKAHFEIDRQSGEIEVSARFDHNHQTNYTIEVVATDNGATPVEQTAVLHVQVHTCAQGRKVGRRDFLGLRRLIVREDASVGSLVGSLGISRGANEPLRYIVANGDGSLYFTADASNGNIYLAKPLDYETNQQYCFEVHPNFNATILVAVSVDDVNDHAPSFPGNNSIMVFGVQEEVTVGTVVYVFKAVDGDATLRNSAIRYTLTFDSTLSTETLPFRIDPDTGAVFTTLPLDRERNQSFAFTVTASDSGHVDSVTAQVFLLDVNDNSPDFVSNDTVHIAEDTEVGSLVHHFLARDDDEGVNSHVTFRLTSGNEAGVFRLERSGHLYLNSSLDYESQHAFGLTVQASDGGTPSLSSTQTLTALLMDVNDETPLFEQNLYRAGAMENREPGEAVITVTALDLDSGENANISYSLLPGPGYEFFTIDSHAGLISTSTQLDRELQHNFALRVQVEDAGIPALSSTTTVLCSVLDDNDNPPEFAQSFLHIVIPENLPPGVIHTAVTFDPDNGLNGTVTYTLENTFGDFFIDSESGAVSTTNSLDREKCSNYTLIIKAADQGVASLTSTATLSINLSDENDNNPAFERTSYRAIVSEDLPLGTEILRLNARDPDEGPNAEVTFSLIEEASGTFAVDASTGAVRLTKPLDREIQSQYSLRAVATDGCSQGPRSSVVTVSVQVEDVNDNAPHCINDPIWASVSTGKKTIVATVTAFDPDQGENGSVVYRLTEDDEQFQINQSTGEVQTKSPMRASVSGTKVLKIWAVDQGSPALTSTCLVIITLNGDEPLLQFTEKHYEVSLPENSETGSWVENVVAHDQSATEITVKYSIFSGNENGAFSIDSNSGDITVRDQLLLDFEKEREVHLVVLAENGRHSGHARVTVTLQDVNDNAPVFKQSHYRTAVWEGQIPNTYVMQVLATDADSGLNGRVDYSIVAGNQDNAFIIDSVRGILATSAVLDREIISSYRLIVEAKDRGNPALTETCTVQVQVVDVNDNRPVIPAMEPLVVPENFPPGHIVVQVMAADVDLGSSITYSLAQTEEANGSFVIDSYSGVITSIKSLDYEEQILHILTVVASDSVHQTEAQITVEVLDVNDNAPVFSQEFYQVVLPELTPADVFVVAVSATDRDSSWNGKISYRLLSSTKTGFYINNENGSIYTNMPLKYVGSSNIVRLLVEARDGGSPSLSSVTSVDIEVLDFNDHAPFFQHNTYQVSVCEDIPVGSVLLTLLAQDQDYSEENTRLDYTITGGNEERRFCIESGAVPAEFQKSTVGYLVLCDTLDRETTETYTLTVTVMDRGVPRLNSSTTVSVMVLDINDNEPVFSSSEYYVQVSENNRLSTFLVLVSAQDLDLGPNGTVRYDVISGNNKGLFRLNYQTGNLEANGTLDYEDETKHILTVQASDSGGPDDRKVSFAVIFITVLDENDHLPFFRFPSISCSVAENLPAFTPVCMVHAIDQDAGSFGLLTYSILTSCFMDYGSGNHDTNEAFTIDPLTGEIHTRQIFDYERTSEYCFVVEAIDKGEEAATVKVQVDIEGVDEFSPVFTQKLYYFTLPDNAIVGQSIGHVTAMDYDRGLDGTVEYNLVKPSHFFSVNKNTGSIYISNPVYQRRGNVAMSEAVEDFLILASSPKLDSRSTACRVIVNISNSAEALTSVAFRVQTVGLSVSLAVFLLLFVSIIALILRYKTKKNELKKTAVLAANIKCGSITYNNDHGLNQDMQGKHDLFRNSGSSGRGSAEGETAEDVMMISEYQCLKQPDAVMPEPEFGIPLDTDRISCNSVDAYLGKCRIMGMPSVESLCHFKEEGGGEGMLPHMVNMMEMDEVIRSCMSLSEHQSIIKGSLTNLICPEKHMSGNHNWDKLSNRKPYFQFQPTIFTNKSRFPEKEPREGDPNMELHSFLHLPSQPNFRAIPSRMESFGKKPLNPKYKYSSLAKNPGLNHFTMTSDLSPSPSLLTLRTTNASPVVSETGLGSFTKITSLPVDVLDDAEI</sequence>
<dbReference type="EMBL" id="JAAGNN010000027">
    <property type="protein sequence ID" value="KAF4071390.1"/>
    <property type="molecule type" value="Genomic_DNA"/>
</dbReference>
<evidence type="ECO:0000256" key="6">
    <source>
        <dbReference type="ARBA" id="ARBA00022837"/>
    </source>
</evidence>
<feature type="domain" description="Cadherin" evidence="14">
    <location>
        <begin position="550"/>
        <end position="657"/>
    </location>
</feature>
<evidence type="ECO:0000256" key="7">
    <source>
        <dbReference type="ARBA" id="ARBA00022889"/>
    </source>
</evidence>
<feature type="domain" description="Cadherin" evidence="14">
    <location>
        <begin position="2430"/>
        <end position="2545"/>
    </location>
</feature>
<dbReference type="Proteomes" id="UP000593565">
    <property type="component" value="Unassembled WGS sequence"/>
</dbReference>
<feature type="domain" description="Cadherin" evidence="14">
    <location>
        <begin position="1710"/>
        <end position="1811"/>
    </location>
</feature>
<dbReference type="Gene3D" id="2.60.40.60">
    <property type="entry name" value="Cadherins"/>
    <property type="match status" value="27"/>
</dbReference>
<dbReference type="CDD" id="cd11304">
    <property type="entry name" value="Cadherin_repeat"/>
    <property type="match status" value="27"/>
</dbReference>
<dbReference type="FunFam" id="2.60.40.60:FF:000158">
    <property type="entry name" value="Dachsous cadherin-related 1"/>
    <property type="match status" value="1"/>
</dbReference>
<feature type="domain" description="Cadherin" evidence="14">
    <location>
        <begin position="1931"/>
        <end position="2007"/>
    </location>
</feature>
<dbReference type="GO" id="GO:0016342">
    <property type="term" value="C:catenin complex"/>
    <property type="evidence" value="ECO:0007669"/>
    <property type="project" value="TreeGrafter"/>
</dbReference>
<dbReference type="FunFam" id="2.60.40.60:FF:000002">
    <property type="entry name" value="Protocadherin alpha 2"/>
    <property type="match status" value="1"/>
</dbReference>
<feature type="domain" description="Cadherin" evidence="14">
    <location>
        <begin position="867"/>
        <end position="969"/>
    </location>
</feature>
<feature type="signal peptide" evidence="13">
    <location>
        <begin position="1"/>
        <end position="24"/>
    </location>
</feature>
<evidence type="ECO:0000256" key="5">
    <source>
        <dbReference type="ARBA" id="ARBA00022737"/>
    </source>
</evidence>
<dbReference type="PRINTS" id="PR00205">
    <property type="entry name" value="CADHERIN"/>
</dbReference>
<dbReference type="GO" id="GO:0044331">
    <property type="term" value="P:cell-cell adhesion mediated by cadherin"/>
    <property type="evidence" value="ECO:0007669"/>
    <property type="project" value="TreeGrafter"/>
</dbReference>
<dbReference type="FunFam" id="2.60.40.60:FF:000211">
    <property type="entry name" value="Dachsous cadherin-related 2"/>
    <property type="match status" value="1"/>
</dbReference>
<dbReference type="PANTHER" id="PTHR24027:SF442">
    <property type="entry name" value="PROTOCADHERIN-15 ISOFORM X1"/>
    <property type="match status" value="1"/>
</dbReference>
<feature type="domain" description="Cadherin" evidence="14">
    <location>
        <begin position="2325"/>
        <end position="2429"/>
    </location>
</feature>
<dbReference type="PROSITE" id="PS50268">
    <property type="entry name" value="CADHERIN_2"/>
    <property type="match status" value="26"/>
</dbReference>
<dbReference type="GO" id="GO:0045296">
    <property type="term" value="F:cadherin binding"/>
    <property type="evidence" value="ECO:0007669"/>
    <property type="project" value="TreeGrafter"/>
</dbReference>
<keyword evidence="8 12" id="KW-1133">Transmembrane helix</keyword>
<dbReference type="GO" id="GO:0005912">
    <property type="term" value="C:adherens junction"/>
    <property type="evidence" value="ECO:0007669"/>
    <property type="project" value="TreeGrafter"/>
</dbReference>
<feature type="domain" description="Cadherin" evidence="14">
    <location>
        <begin position="1185"/>
        <end position="1392"/>
    </location>
</feature>
<evidence type="ECO:0000256" key="12">
    <source>
        <dbReference type="SAM" id="Phobius"/>
    </source>
</evidence>
<keyword evidence="3 12" id="KW-0812">Transmembrane</keyword>
<dbReference type="FunFam" id="2.60.40.60:FF:000080">
    <property type="entry name" value="FAT atypical cadherin 1"/>
    <property type="match status" value="1"/>
</dbReference>
<feature type="domain" description="Cadherin" evidence="14">
    <location>
        <begin position="658"/>
        <end position="762"/>
    </location>
</feature>
<feature type="transmembrane region" description="Helical" evidence="12">
    <location>
        <begin position="2881"/>
        <end position="2902"/>
    </location>
</feature>
<organism evidence="15 16">
    <name type="scientific">Ameiurus melas</name>
    <name type="common">Black bullhead</name>
    <name type="synonym">Silurus melas</name>
    <dbReference type="NCBI Taxonomy" id="219545"/>
    <lineage>
        <taxon>Eukaryota</taxon>
        <taxon>Metazoa</taxon>
        <taxon>Chordata</taxon>
        <taxon>Craniata</taxon>
        <taxon>Vertebrata</taxon>
        <taxon>Euteleostomi</taxon>
        <taxon>Actinopterygii</taxon>
        <taxon>Neopterygii</taxon>
        <taxon>Teleostei</taxon>
        <taxon>Ostariophysi</taxon>
        <taxon>Siluriformes</taxon>
        <taxon>Ictaluridae</taxon>
        <taxon>Ameiurus</taxon>
    </lineage>
</organism>